<proteinExistence type="predicted"/>
<dbReference type="Proteomes" id="UP001196413">
    <property type="component" value="Unassembled WGS sequence"/>
</dbReference>
<evidence type="ECO:0000313" key="1">
    <source>
        <dbReference type="EMBL" id="KAJ1360686.1"/>
    </source>
</evidence>
<dbReference type="EMBL" id="JAHQIW010003936">
    <property type="protein sequence ID" value="KAJ1360686.1"/>
    <property type="molecule type" value="Genomic_DNA"/>
</dbReference>
<protein>
    <submittedName>
        <fullName evidence="1">Uncharacterized protein</fullName>
    </submittedName>
</protein>
<gene>
    <name evidence="1" type="ORF">KIN20_019715</name>
</gene>
<organism evidence="1 2">
    <name type="scientific">Parelaphostrongylus tenuis</name>
    <name type="common">Meningeal worm</name>
    <dbReference type="NCBI Taxonomy" id="148309"/>
    <lineage>
        <taxon>Eukaryota</taxon>
        <taxon>Metazoa</taxon>
        <taxon>Ecdysozoa</taxon>
        <taxon>Nematoda</taxon>
        <taxon>Chromadorea</taxon>
        <taxon>Rhabditida</taxon>
        <taxon>Rhabditina</taxon>
        <taxon>Rhabditomorpha</taxon>
        <taxon>Strongyloidea</taxon>
        <taxon>Metastrongylidae</taxon>
        <taxon>Parelaphostrongylus</taxon>
    </lineage>
</organism>
<comment type="caution">
    <text evidence="1">The sequence shown here is derived from an EMBL/GenBank/DDBJ whole genome shotgun (WGS) entry which is preliminary data.</text>
</comment>
<accession>A0AAD5QV78</accession>
<name>A0AAD5QV78_PARTN</name>
<evidence type="ECO:0000313" key="2">
    <source>
        <dbReference type="Proteomes" id="UP001196413"/>
    </source>
</evidence>
<dbReference type="AlphaFoldDB" id="A0AAD5QV78"/>
<sequence>MEQHVSIAGEKVRDLNLSYVAYGQIGHTVEERLVKRSGRTKTVNKISLRYCDGGVLPREKGGASCEKTDADSVTFPFRHAELSAGVSEELWDCGCEETNSGS</sequence>
<keyword evidence="2" id="KW-1185">Reference proteome</keyword>
<reference evidence="1" key="1">
    <citation type="submission" date="2021-06" db="EMBL/GenBank/DDBJ databases">
        <title>Parelaphostrongylus tenuis whole genome reference sequence.</title>
        <authorList>
            <person name="Garwood T.J."/>
            <person name="Larsen P.A."/>
            <person name="Fountain-Jones N.M."/>
            <person name="Garbe J.R."/>
            <person name="Macchietto M.G."/>
            <person name="Kania S.A."/>
            <person name="Gerhold R.W."/>
            <person name="Richards J.E."/>
            <person name="Wolf T.M."/>
        </authorList>
    </citation>
    <scope>NUCLEOTIDE SEQUENCE</scope>
    <source>
        <strain evidence="1">MNPRO001-30</strain>
        <tissue evidence="1">Meninges</tissue>
    </source>
</reference>